<dbReference type="PROSITE" id="PS00452">
    <property type="entry name" value="GUANYLATE_CYCLASE_1"/>
    <property type="match status" value="1"/>
</dbReference>
<evidence type="ECO:0000313" key="10">
    <source>
        <dbReference type="EMBL" id="QDZ18614.1"/>
    </source>
</evidence>
<feature type="transmembrane region" description="Helical" evidence="8">
    <location>
        <begin position="285"/>
        <end position="306"/>
    </location>
</feature>
<evidence type="ECO:0000256" key="6">
    <source>
        <dbReference type="ARBA" id="ARBA00023239"/>
    </source>
</evidence>
<name>A0A5B8MEM5_9CHLO</name>
<dbReference type="PANTHER" id="PTHR11920">
    <property type="entry name" value="GUANYLYL CYCLASE"/>
    <property type="match status" value="1"/>
</dbReference>
<comment type="subcellular location">
    <subcellularLocation>
        <location evidence="1">Membrane</location>
    </subcellularLocation>
</comment>
<dbReference type="Gene3D" id="3.30.70.1230">
    <property type="entry name" value="Nucleotide cyclase"/>
    <property type="match status" value="1"/>
</dbReference>
<evidence type="ECO:0000313" key="11">
    <source>
        <dbReference type="Proteomes" id="UP000316726"/>
    </source>
</evidence>
<dbReference type="AlphaFoldDB" id="A0A5B8MEM5"/>
<proteinExistence type="inferred from homology"/>
<feature type="transmembrane region" description="Helical" evidence="8">
    <location>
        <begin position="125"/>
        <end position="150"/>
    </location>
</feature>
<dbReference type="SUPFAM" id="SSF55073">
    <property type="entry name" value="Nucleotide cyclase"/>
    <property type="match status" value="1"/>
</dbReference>
<evidence type="ECO:0000256" key="5">
    <source>
        <dbReference type="ARBA" id="ARBA00023136"/>
    </source>
</evidence>
<dbReference type="EMBL" id="CP031035">
    <property type="protein sequence ID" value="QDZ18614.1"/>
    <property type="molecule type" value="Genomic_DNA"/>
</dbReference>
<keyword evidence="4 8" id="KW-1133">Transmembrane helix</keyword>
<dbReference type="SMART" id="SM00044">
    <property type="entry name" value="CYCc"/>
    <property type="match status" value="1"/>
</dbReference>
<evidence type="ECO:0000256" key="3">
    <source>
        <dbReference type="ARBA" id="ARBA00022741"/>
    </source>
</evidence>
<dbReference type="GO" id="GO:0035556">
    <property type="term" value="P:intracellular signal transduction"/>
    <property type="evidence" value="ECO:0007669"/>
    <property type="project" value="InterPro"/>
</dbReference>
<feature type="transmembrane region" description="Helical" evidence="8">
    <location>
        <begin position="224"/>
        <end position="243"/>
    </location>
</feature>
<keyword evidence="2 8" id="KW-0812">Transmembrane</keyword>
<keyword evidence="3" id="KW-0547">Nucleotide-binding</keyword>
<dbReference type="Proteomes" id="UP000316726">
    <property type="component" value="Chromosome 2"/>
</dbReference>
<organism evidence="10 11">
    <name type="scientific">Chloropicon primus</name>
    <dbReference type="NCBI Taxonomy" id="1764295"/>
    <lineage>
        <taxon>Eukaryota</taxon>
        <taxon>Viridiplantae</taxon>
        <taxon>Chlorophyta</taxon>
        <taxon>Chloropicophyceae</taxon>
        <taxon>Chloropicales</taxon>
        <taxon>Chloropicaceae</taxon>
        <taxon>Chloropicon</taxon>
    </lineage>
</organism>
<dbReference type="STRING" id="1764295.A0A5B8MEM5"/>
<accession>A0A5B8MEM5</accession>
<dbReference type="GO" id="GO:0005886">
    <property type="term" value="C:plasma membrane"/>
    <property type="evidence" value="ECO:0007669"/>
    <property type="project" value="TreeGrafter"/>
</dbReference>
<evidence type="ECO:0000256" key="8">
    <source>
        <dbReference type="SAM" id="Phobius"/>
    </source>
</evidence>
<dbReference type="GO" id="GO:0004383">
    <property type="term" value="F:guanylate cyclase activity"/>
    <property type="evidence" value="ECO:0007669"/>
    <property type="project" value="TreeGrafter"/>
</dbReference>
<feature type="transmembrane region" description="Helical" evidence="8">
    <location>
        <begin position="79"/>
        <end position="105"/>
    </location>
</feature>
<sequence length="605" mass="68014">MVLFGLGLLWGKRFREVLHKQKFDFDTELDKEVEGHKDGKTSAKSIPLRPEQHFLLGFKDRHLEREYREWLYRCISRRLFAGLALSSVLVLLGSLLDTITTTALFQRIPREFRYSLTGETELPYFRWFITPCLALLTFVVAMALTIAIVCKGEGSKLEIVELVCEAAFLLYAIIMGYDFSWSGEIWSSTYGKFSGWVMMLCFYVLPPFLSLYFMNLPSDVTLELALTGSVVLLIIVPICQGYWDPLRSGLSNAMEDIISENADFEGCLQSPSVAVACKWLFLSKIIFAFVIMATIFASIIVVNFFIDESNRKAFINKKIVTALQRQRERQLLQQKSDQEALIHSIFPSAIARDLVNEQEMNLLTRTRTLMGTFSCSSIGFFGRVVARHHRQVTVLFTDICGFTAMSQACPPQEVMSFLHRLFIAFDDLIDEDEQLWKVETIGDALMLAAGLDMDAESGHDYSSDESIRGPATRKGTAKSIISCKMTDEVSSAAAAVSFGEAAVRVAREITMPNGEECRIRVGAHTGDVCSGVVGTRVPRYCLFGDTVNTASRMESTSLPDRIQVSKVTHDLLVRDDFDWEERGQVQVKGKGDMMTYLLVPPSSEH</sequence>
<dbReference type="PANTHER" id="PTHR11920:SF335">
    <property type="entry name" value="GUANYLATE CYCLASE"/>
    <property type="match status" value="1"/>
</dbReference>
<dbReference type="GO" id="GO:0007168">
    <property type="term" value="P:receptor guanylyl cyclase signaling pathway"/>
    <property type="evidence" value="ECO:0007669"/>
    <property type="project" value="TreeGrafter"/>
</dbReference>
<keyword evidence="11" id="KW-1185">Reference proteome</keyword>
<dbReference type="GO" id="GO:0000166">
    <property type="term" value="F:nucleotide binding"/>
    <property type="evidence" value="ECO:0007669"/>
    <property type="project" value="UniProtKB-KW"/>
</dbReference>
<reference evidence="10 11" key="1">
    <citation type="submission" date="2018-07" db="EMBL/GenBank/DDBJ databases">
        <title>The complete nuclear genome of the prasinophyte Chloropicon primus (CCMP1205).</title>
        <authorList>
            <person name="Pombert J.-F."/>
            <person name="Otis C."/>
            <person name="Turmel M."/>
            <person name="Lemieux C."/>
        </authorList>
    </citation>
    <scope>NUCLEOTIDE SEQUENCE [LARGE SCALE GENOMIC DNA]</scope>
    <source>
        <strain evidence="10 11">CCMP1205</strain>
    </source>
</reference>
<evidence type="ECO:0000256" key="2">
    <source>
        <dbReference type="ARBA" id="ARBA00022692"/>
    </source>
</evidence>
<evidence type="ECO:0000256" key="1">
    <source>
        <dbReference type="ARBA" id="ARBA00004370"/>
    </source>
</evidence>
<keyword evidence="6 7" id="KW-0456">Lyase</keyword>
<keyword evidence="5 8" id="KW-0472">Membrane</keyword>
<dbReference type="GO" id="GO:0001653">
    <property type="term" value="F:peptide receptor activity"/>
    <property type="evidence" value="ECO:0007669"/>
    <property type="project" value="TreeGrafter"/>
</dbReference>
<feature type="transmembrane region" description="Helical" evidence="8">
    <location>
        <begin position="193"/>
        <end position="212"/>
    </location>
</feature>
<dbReference type="OrthoDB" id="547134at2759"/>
<comment type="similarity">
    <text evidence="7">Belongs to the adenylyl cyclase class-4/guanylyl cyclase family.</text>
</comment>
<dbReference type="Pfam" id="PF00211">
    <property type="entry name" value="Guanylate_cyc"/>
    <property type="match status" value="1"/>
</dbReference>
<dbReference type="InterPro" id="IPR001054">
    <property type="entry name" value="A/G_cyclase"/>
</dbReference>
<dbReference type="GO" id="GO:0004016">
    <property type="term" value="F:adenylate cyclase activity"/>
    <property type="evidence" value="ECO:0007669"/>
    <property type="project" value="TreeGrafter"/>
</dbReference>
<evidence type="ECO:0000256" key="4">
    <source>
        <dbReference type="ARBA" id="ARBA00022989"/>
    </source>
</evidence>
<dbReference type="InterPro" id="IPR029787">
    <property type="entry name" value="Nucleotide_cyclase"/>
</dbReference>
<gene>
    <name evidence="10" type="ORF">A3770_02p11320</name>
</gene>
<feature type="transmembrane region" description="Helical" evidence="8">
    <location>
        <begin position="162"/>
        <end position="181"/>
    </location>
</feature>
<dbReference type="PROSITE" id="PS50125">
    <property type="entry name" value="GUANYLATE_CYCLASE_2"/>
    <property type="match status" value="1"/>
</dbReference>
<dbReference type="InterPro" id="IPR018297">
    <property type="entry name" value="A/G_cyclase_CS"/>
</dbReference>
<dbReference type="InterPro" id="IPR050401">
    <property type="entry name" value="Cyclic_nucleotide_synthase"/>
</dbReference>
<evidence type="ECO:0000259" key="9">
    <source>
        <dbReference type="PROSITE" id="PS50125"/>
    </source>
</evidence>
<feature type="domain" description="Guanylate cyclase" evidence="9">
    <location>
        <begin position="393"/>
        <end position="554"/>
    </location>
</feature>
<evidence type="ECO:0000256" key="7">
    <source>
        <dbReference type="RuleBase" id="RU000405"/>
    </source>
</evidence>
<dbReference type="CDD" id="cd07302">
    <property type="entry name" value="CHD"/>
    <property type="match status" value="1"/>
</dbReference>
<protein>
    <submittedName>
        <fullName evidence="10">Guanylate cyclase</fullName>
    </submittedName>
</protein>